<comment type="caution">
    <text evidence="1">The sequence shown here is derived from an EMBL/GenBank/DDBJ whole genome shotgun (WGS) entry which is preliminary data.</text>
</comment>
<name>A0A955L0R5_9BACT</name>
<accession>A0A955L0R5</accession>
<evidence type="ECO:0000313" key="2">
    <source>
        <dbReference type="Proteomes" id="UP000745577"/>
    </source>
</evidence>
<reference evidence="1" key="1">
    <citation type="submission" date="2020-04" db="EMBL/GenBank/DDBJ databases">
        <authorList>
            <person name="Zhang T."/>
        </authorList>
    </citation>
    <scope>NUCLEOTIDE SEQUENCE</scope>
    <source>
        <strain evidence="1">HKST-UBA15</strain>
    </source>
</reference>
<gene>
    <name evidence="1" type="ORF">KC675_04155</name>
</gene>
<reference evidence="1" key="2">
    <citation type="journal article" date="2021" name="Microbiome">
        <title>Successional dynamics and alternative stable states in a saline activated sludge microbial community over 9 years.</title>
        <authorList>
            <person name="Wang Y."/>
            <person name="Ye J."/>
            <person name="Ju F."/>
            <person name="Liu L."/>
            <person name="Boyd J.A."/>
            <person name="Deng Y."/>
            <person name="Parks D.H."/>
            <person name="Jiang X."/>
            <person name="Yin X."/>
            <person name="Woodcroft B.J."/>
            <person name="Tyson G.W."/>
            <person name="Hugenholtz P."/>
            <person name="Polz M.F."/>
            <person name="Zhang T."/>
        </authorList>
    </citation>
    <scope>NUCLEOTIDE SEQUENCE</scope>
    <source>
        <strain evidence="1">HKST-UBA15</strain>
    </source>
</reference>
<dbReference type="Proteomes" id="UP000745577">
    <property type="component" value="Unassembled WGS sequence"/>
</dbReference>
<sequence>MANKISNFYKNVFGDTRRVVQMRIILLLTVVLILLFTVSLKITNTSPSEILRRLNNNDQDNYGYGASDQPSGPVNWNVSIPEGYSLINDGAFINENFELFYDRHKDQYIVNILKGDEYDYDQLVQFIESKLLNVKEIDDQKYLSLSKVQYIDQRHLQYSNIYDEVETDEILD</sequence>
<dbReference type="EMBL" id="JAGQLL010000051">
    <property type="protein sequence ID" value="MCA9380343.1"/>
    <property type="molecule type" value="Genomic_DNA"/>
</dbReference>
<evidence type="ECO:0000313" key="1">
    <source>
        <dbReference type="EMBL" id="MCA9380343.1"/>
    </source>
</evidence>
<proteinExistence type="predicted"/>
<protein>
    <submittedName>
        <fullName evidence="1">Uncharacterized protein</fullName>
    </submittedName>
</protein>
<dbReference type="AlphaFoldDB" id="A0A955L0R5"/>
<organism evidence="1 2">
    <name type="scientific">Candidatus Dojkabacteria bacterium</name>
    <dbReference type="NCBI Taxonomy" id="2099670"/>
    <lineage>
        <taxon>Bacteria</taxon>
        <taxon>Candidatus Dojkabacteria</taxon>
    </lineage>
</organism>